<feature type="compositionally biased region" description="Polar residues" evidence="1">
    <location>
        <begin position="401"/>
        <end position="410"/>
    </location>
</feature>
<keyword evidence="2" id="KW-0812">Transmembrane</keyword>
<name>A0A165NCM6_EXIGL</name>
<evidence type="ECO:0000256" key="1">
    <source>
        <dbReference type="SAM" id="MobiDB-lite"/>
    </source>
</evidence>
<feature type="compositionally biased region" description="Polar residues" evidence="1">
    <location>
        <begin position="377"/>
        <end position="388"/>
    </location>
</feature>
<evidence type="ECO:0000313" key="4">
    <source>
        <dbReference type="Proteomes" id="UP000077266"/>
    </source>
</evidence>
<accession>A0A165NCM6</accession>
<gene>
    <name evidence="3" type="ORF">EXIGLDRAFT_745586</name>
</gene>
<dbReference type="EMBL" id="KV425900">
    <property type="protein sequence ID" value="KZW00554.1"/>
    <property type="molecule type" value="Genomic_DNA"/>
</dbReference>
<feature type="compositionally biased region" description="Low complexity" evidence="1">
    <location>
        <begin position="284"/>
        <end position="324"/>
    </location>
</feature>
<proteinExistence type="predicted"/>
<reference evidence="3 4" key="1">
    <citation type="journal article" date="2016" name="Mol. Biol. Evol.">
        <title>Comparative Genomics of Early-Diverging Mushroom-Forming Fungi Provides Insights into the Origins of Lignocellulose Decay Capabilities.</title>
        <authorList>
            <person name="Nagy L.G."/>
            <person name="Riley R."/>
            <person name="Tritt A."/>
            <person name="Adam C."/>
            <person name="Daum C."/>
            <person name="Floudas D."/>
            <person name="Sun H."/>
            <person name="Yadav J.S."/>
            <person name="Pangilinan J."/>
            <person name="Larsson K.H."/>
            <person name="Matsuura K."/>
            <person name="Barry K."/>
            <person name="Labutti K."/>
            <person name="Kuo R."/>
            <person name="Ohm R.A."/>
            <person name="Bhattacharya S.S."/>
            <person name="Shirouzu T."/>
            <person name="Yoshinaga Y."/>
            <person name="Martin F.M."/>
            <person name="Grigoriev I.V."/>
            <person name="Hibbett D.S."/>
        </authorList>
    </citation>
    <scope>NUCLEOTIDE SEQUENCE [LARGE SCALE GENOMIC DNA]</scope>
    <source>
        <strain evidence="3 4">HHB12029</strain>
    </source>
</reference>
<protein>
    <submittedName>
        <fullName evidence="3">Uncharacterized protein</fullName>
    </submittedName>
</protein>
<dbReference type="Gene3D" id="2.60.120.260">
    <property type="entry name" value="Galactose-binding domain-like"/>
    <property type="match status" value="2"/>
</dbReference>
<keyword evidence="2" id="KW-1133">Transmembrane helix</keyword>
<dbReference type="InParanoid" id="A0A165NCM6"/>
<feature type="compositionally biased region" description="Polar residues" evidence="1">
    <location>
        <begin position="272"/>
        <end position="283"/>
    </location>
</feature>
<keyword evidence="4" id="KW-1185">Reference proteome</keyword>
<dbReference type="STRING" id="1314781.A0A165NCM6"/>
<dbReference type="OrthoDB" id="2564234at2759"/>
<feature type="region of interest" description="Disordered" evidence="1">
    <location>
        <begin position="373"/>
        <end position="437"/>
    </location>
</feature>
<evidence type="ECO:0000256" key="2">
    <source>
        <dbReference type="SAM" id="Phobius"/>
    </source>
</evidence>
<feature type="region of interest" description="Disordered" evidence="1">
    <location>
        <begin position="272"/>
        <end position="330"/>
    </location>
</feature>
<evidence type="ECO:0000313" key="3">
    <source>
        <dbReference type="EMBL" id="KZW00554.1"/>
    </source>
</evidence>
<dbReference type="Proteomes" id="UP000077266">
    <property type="component" value="Unassembled WGS sequence"/>
</dbReference>
<sequence length="437" mass="46611">MSAFDVVVQDGDPRVIYSPPDDWESSANVVYSGGTLRMTNHGSASITFTFSGNYSGTQFAYYGDLHPEHGRFNITIDGRLATISSSYSPIRLDTQSLYSTTVGPGSHTVQIANLDDGKYLVLDYLTYLPVVHEPLNRQDITIEADSKQVSYTPADAWEATSTPEVQVGAYMRTSRVNASATFVFSALNDSLGTHIWYYADMGSDHGAFTIAVDGSPESGTFSSFQRESQPVDVLFSQALSPGQHVIELRNAESKIMGLGRFVYRPLPHSNASLSGSGPSVAQGTSTTSTHSISTAPSSSTTESSATKLGPATSPSESASPSTATDPIDVGKHSNSPSMAVIALIALTTAVTVIAAVVALLLLRRRRLQREKLRALESTPSPETASQHAEVTPYQLLPEYSETPSASNEAVSRQAGLPESSMQVSKVPLAVSRTTGEQ</sequence>
<dbReference type="AlphaFoldDB" id="A0A165NCM6"/>
<organism evidence="3 4">
    <name type="scientific">Exidia glandulosa HHB12029</name>
    <dbReference type="NCBI Taxonomy" id="1314781"/>
    <lineage>
        <taxon>Eukaryota</taxon>
        <taxon>Fungi</taxon>
        <taxon>Dikarya</taxon>
        <taxon>Basidiomycota</taxon>
        <taxon>Agaricomycotina</taxon>
        <taxon>Agaricomycetes</taxon>
        <taxon>Auriculariales</taxon>
        <taxon>Exidiaceae</taxon>
        <taxon>Exidia</taxon>
    </lineage>
</organism>
<keyword evidence="2" id="KW-0472">Membrane</keyword>
<feature type="transmembrane region" description="Helical" evidence="2">
    <location>
        <begin position="338"/>
        <end position="362"/>
    </location>
</feature>